<sequence>MNNISTTTLTMKREFNVKPERVFEAWLNPDEKVVFYIRRDE</sequence>
<dbReference type="SUPFAM" id="SSF55961">
    <property type="entry name" value="Bet v1-like"/>
    <property type="match status" value="1"/>
</dbReference>
<comment type="caution">
    <text evidence="1">The sequence shown here is derived from an EMBL/GenBank/DDBJ whole genome shotgun (WGS) entry which is preliminary data.</text>
</comment>
<reference evidence="2" key="1">
    <citation type="submission" date="2015-07" db="EMBL/GenBank/DDBJ databases">
        <title>Draft Genome Sequence of Oceanobacillus picturae Heshi-B3 that Was Isolated from Fermented Rice Bran with Aging Salted Mackerel, Which Was Named Heshiko as Traditional Fermented Seafood in Japan.</title>
        <authorList>
            <person name="Akuzawa S."/>
            <person name="Nakagawa J."/>
            <person name="Kanekatsu T."/>
            <person name="Kanesaki Y."/>
            <person name="Suzuki T."/>
        </authorList>
    </citation>
    <scope>NUCLEOTIDE SEQUENCE [LARGE SCALE GENOMIC DNA]</scope>
    <source>
        <strain evidence="2">Heshi-B3</strain>
    </source>
</reference>
<protein>
    <submittedName>
        <fullName evidence="1">ATPase</fullName>
    </submittedName>
</protein>
<dbReference type="Proteomes" id="UP000052946">
    <property type="component" value="Unassembled WGS sequence"/>
</dbReference>
<accession>A0A0U9HEB6</accession>
<reference evidence="1 2" key="2">
    <citation type="journal article" date="2016" name="Genome Announc.">
        <title>Draft Genome Sequence of Oceanobacillus picturae Heshi-B3, Isolated from Fermented Rice Bran in a Traditional Japanese Seafood Dish.</title>
        <authorList>
            <person name="Akuzawa S."/>
            <person name="Nagaoka J."/>
            <person name="Kanekatsu M."/>
            <person name="Kanesaki Y."/>
            <person name="Suzuki T."/>
        </authorList>
    </citation>
    <scope>NUCLEOTIDE SEQUENCE [LARGE SCALE GENOMIC DNA]</scope>
    <source>
        <strain evidence="1 2">Heshi-B3</strain>
    </source>
</reference>
<evidence type="ECO:0000313" key="2">
    <source>
        <dbReference type="Proteomes" id="UP000052946"/>
    </source>
</evidence>
<organism evidence="1 2">
    <name type="scientific">Oceanobacillus picturae</name>
    <dbReference type="NCBI Taxonomy" id="171693"/>
    <lineage>
        <taxon>Bacteria</taxon>
        <taxon>Bacillati</taxon>
        <taxon>Bacillota</taxon>
        <taxon>Bacilli</taxon>
        <taxon>Bacillales</taxon>
        <taxon>Bacillaceae</taxon>
        <taxon>Oceanobacillus</taxon>
    </lineage>
</organism>
<dbReference type="AlphaFoldDB" id="A0A0U9HEB6"/>
<dbReference type="InterPro" id="IPR023393">
    <property type="entry name" value="START-like_dom_sf"/>
</dbReference>
<proteinExistence type="predicted"/>
<name>A0A0U9HEB6_9BACI</name>
<dbReference type="Gene3D" id="3.30.530.20">
    <property type="match status" value="1"/>
</dbReference>
<gene>
    <name evidence="1" type="ORF">OPHB3_2360</name>
</gene>
<evidence type="ECO:0000313" key="1">
    <source>
        <dbReference type="EMBL" id="GAQ18420.1"/>
    </source>
</evidence>
<dbReference type="EMBL" id="BBXV01000027">
    <property type="protein sequence ID" value="GAQ18420.1"/>
    <property type="molecule type" value="Genomic_DNA"/>
</dbReference>